<protein>
    <submittedName>
        <fullName evidence="3">Alpha/beta fold hydrolase</fullName>
    </submittedName>
</protein>
<keyword evidence="3" id="KW-0378">Hydrolase</keyword>
<reference evidence="3 4" key="1">
    <citation type="submission" date="2023-08" db="EMBL/GenBank/DDBJ databases">
        <title>Pseudoalteromonas haloplanktis LL1 genome.</title>
        <authorList>
            <person name="Wu S."/>
        </authorList>
    </citation>
    <scope>NUCLEOTIDE SEQUENCE [LARGE SCALE GENOMIC DNA]</scope>
    <source>
        <strain evidence="3 4">LL1</strain>
    </source>
</reference>
<sequence>MQLRSLSVNTNSFLLLTLFLLFAANAKAAFVKVDGFDLEYEVAGAGNQVVLLEAGGSAGLGDWDPVFNSIAKHTKVIRYSRVGNGNSTAIKRHFTSMDYADHLSEFLLALDISKPVILVAHSYGGSVARDFGGKYPQQLNALLMLDPSSEHDVDILRAINLEQGNKEIAQIKLSDMANGMSNQYLDFWSKRPLPDYPQIKDIPVTVIASVRKVAEPSNLFFTDKGRLMWGEMWQSWAAEFPQGRSVLTEKSGHFIQNDEPMLVLRELKRLMNILDENKQS</sequence>
<dbReference type="PANTHER" id="PTHR43798">
    <property type="entry name" value="MONOACYLGLYCEROL LIPASE"/>
    <property type="match status" value="1"/>
</dbReference>
<evidence type="ECO:0000313" key="3">
    <source>
        <dbReference type="EMBL" id="MDQ9093213.1"/>
    </source>
</evidence>
<dbReference type="RefSeq" id="WP_309039457.1">
    <property type="nucleotide sequence ID" value="NZ_JAVIFY010000013.1"/>
</dbReference>
<dbReference type="Proteomes" id="UP001226574">
    <property type="component" value="Unassembled WGS sequence"/>
</dbReference>
<dbReference type="InterPro" id="IPR050266">
    <property type="entry name" value="AB_hydrolase_sf"/>
</dbReference>
<dbReference type="Pfam" id="PF00561">
    <property type="entry name" value="Abhydrolase_1"/>
    <property type="match status" value="1"/>
</dbReference>
<comment type="caution">
    <text evidence="3">The sequence shown here is derived from an EMBL/GenBank/DDBJ whole genome shotgun (WGS) entry which is preliminary data.</text>
</comment>
<gene>
    <name evidence="3" type="ORF">RC083_16675</name>
</gene>
<feature type="domain" description="AB hydrolase-1" evidence="2">
    <location>
        <begin position="49"/>
        <end position="168"/>
    </location>
</feature>
<dbReference type="Gene3D" id="3.40.50.1820">
    <property type="entry name" value="alpha/beta hydrolase"/>
    <property type="match status" value="1"/>
</dbReference>
<organism evidence="3 4">
    <name type="scientific">Pseudoalteromonas haloplanktis</name>
    <name type="common">Alteromonas haloplanktis</name>
    <dbReference type="NCBI Taxonomy" id="228"/>
    <lineage>
        <taxon>Bacteria</taxon>
        <taxon>Pseudomonadati</taxon>
        <taxon>Pseudomonadota</taxon>
        <taxon>Gammaproteobacteria</taxon>
        <taxon>Alteromonadales</taxon>
        <taxon>Pseudoalteromonadaceae</taxon>
        <taxon>Pseudoalteromonas</taxon>
    </lineage>
</organism>
<evidence type="ECO:0000313" key="4">
    <source>
        <dbReference type="Proteomes" id="UP001226574"/>
    </source>
</evidence>
<dbReference type="EMBL" id="JAVIFY010000013">
    <property type="protein sequence ID" value="MDQ9093213.1"/>
    <property type="molecule type" value="Genomic_DNA"/>
</dbReference>
<dbReference type="PANTHER" id="PTHR43798:SF33">
    <property type="entry name" value="HYDROLASE, PUTATIVE (AFU_ORTHOLOGUE AFUA_2G14860)-RELATED"/>
    <property type="match status" value="1"/>
</dbReference>
<dbReference type="GO" id="GO:0016787">
    <property type="term" value="F:hydrolase activity"/>
    <property type="evidence" value="ECO:0007669"/>
    <property type="project" value="UniProtKB-KW"/>
</dbReference>
<evidence type="ECO:0000259" key="2">
    <source>
        <dbReference type="Pfam" id="PF00561"/>
    </source>
</evidence>
<keyword evidence="1" id="KW-0732">Signal</keyword>
<keyword evidence="4" id="KW-1185">Reference proteome</keyword>
<feature type="signal peptide" evidence="1">
    <location>
        <begin position="1"/>
        <end position="28"/>
    </location>
</feature>
<feature type="chain" id="PRO_5045252446" evidence="1">
    <location>
        <begin position="29"/>
        <end position="280"/>
    </location>
</feature>
<proteinExistence type="predicted"/>
<name>A0ABU1BFF4_PSEHA</name>
<dbReference type="InterPro" id="IPR000073">
    <property type="entry name" value="AB_hydrolase_1"/>
</dbReference>
<evidence type="ECO:0000256" key="1">
    <source>
        <dbReference type="SAM" id="SignalP"/>
    </source>
</evidence>
<dbReference type="SUPFAM" id="SSF53474">
    <property type="entry name" value="alpha/beta-Hydrolases"/>
    <property type="match status" value="1"/>
</dbReference>
<accession>A0ABU1BFF4</accession>
<dbReference type="InterPro" id="IPR029058">
    <property type="entry name" value="AB_hydrolase_fold"/>
</dbReference>